<comment type="caution">
    <text evidence="1">The sequence shown here is derived from an EMBL/GenBank/DDBJ whole genome shotgun (WGS) entry which is preliminary data.</text>
</comment>
<proteinExistence type="predicted"/>
<accession>A0A4R6TBQ7</accession>
<evidence type="ECO:0000313" key="2">
    <source>
        <dbReference type="Proteomes" id="UP000295390"/>
    </source>
</evidence>
<dbReference type="EMBL" id="SNYH01000004">
    <property type="protein sequence ID" value="TDQ25393.1"/>
    <property type="molecule type" value="Genomic_DNA"/>
</dbReference>
<keyword evidence="2" id="KW-1185">Reference proteome</keyword>
<protein>
    <submittedName>
        <fullName evidence="1">Uncharacterized protein</fullName>
    </submittedName>
</protein>
<organism evidence="1 2">
    <name type="scientific">Tenacibaculum caenipelagi</name>
    <dbReference type="NCBI Taxonomy" id="1325435"/>
    <lineage>
        <taxon>Bacteria</taxon>
        <taxon>Pseudomonadati</taxon>
        <taxon>Bacteroidota</taxon>
        <taxon>Flavobacteriia</taxon>
        <taxon>Flavobacteriales</taxon>
        <taxon>Flavobacteriaceae</taxon>
        <taxon>Tenacibaculum</taxon>
    </lineage>
</organism>
<dbReference type="AlphaFoldDB" id="A0A4R6TBQ7"/>
<gene>
    <name evidence="1" type="ORF">DFQ07_1814</name>
</gene>
<dbReference type="Proteomes" id="UP000295390">
    <property type="component" value="Unassembled WGS sequence"/>
</dbReference>
<reference evidence="1 2" key="1">
    <citation type="submission" date="2019-03" db="EMBL/GenBank/DDBJ databases">
        <title>Genomic Encyclopedia of Type Strains, Phase III (KMG-III): the genomes of soil and plant-associated and newly described type strains.</title>
        <authorList>
            <person name="Whitman W."/>
        </authorList>
    </citation>
    <scope>NUCLEOTIDE SEQUENCE [LARGE SCALE GENOMIC DNA]</scope>
    <source>
        <strain evidence="1 2">CECT 8283</strain>
    </source>
</reference>
<name>A0A4R6TBQ7_9FLAO</name>
<evidence type="ECO:0000313" key="1">
    <source>
        <dbReference type="EMBL" id="TDQ25393.1"/>
    </source>
</evidence>
<sequence>MSYDKYHVSYIDIFINLLKIKYHYFMPIKSYLAHPHDGKKEELIQALSNLNHCDVIPAENKDVLVLITETETKAEEDILKQKLETISSLKLLAMVSGFNTPKKN</sequence>